<proteinExistence type="predicted"/>
<dbReference type="EMBL" id="JBBPBM010000017">
    <property type="protein sequence ID" value="KAK8556188.1"/>
    <property type="molecule type" value="Genomic_DNA"/>
</dbReference>
<protein>
    <recommendedName>
        <fullName evidence="1">SWIM-type domain-containing protein</fullName>
    </recommendedName>
</protein>
<comment type="caution">
    <text evidence="2">The sequence shown here is derived from an EMBL/GenBank/DDBJ whole genome shotgun (WGS) entry which is preliminary data.</text>
</comment>
<evidence type="ECO:0000259" key="1">
    <source>
        <dbReference type="Pfam" id="PF04434"/>
    </source>
</evidence>
<dbReference type="Pfam" id="PF04434">
    <property type="entry name" value="SWIM"/>
    <property type="match status" value="1"/>
</dbReference>
<dbReference type="Proteomes" id="UP001472677">
    <property type="component" value="Unassembled WGS sequence"/>
</dbReference>
<evidence type="ECO:0000313" key="3">
    <source>
        <dbReference type="Proteomes" id="UP001472677"/>
    </source>
</evidence>
<feature type="domain" description="SWIM-type" evidence="1">
    <location>
        <begin position="25"/>
        <end position="46"/>
    </location>
</feature>
<accession>A0ABR2E9F9</accession>
<evidence type="ECO:0000313" key="2">
    <source>
        <dbReference type="EMBL" id="KAK8556188.1"/>
    </source>
</evidence>
<name>A0ABR2E9F9_9ROSI</name>
<reference evidence="2 3" key="1">
    <citation type="journal article" date="2024" name="G3 (Bethesda)">
        <title>Genome assembly of Hibiscus sabdariffa L. provides insights into metabolisms of medicinal natural products.</title>
        <authorList>
            <person name="Kim T."/>
        </authorList>
    </citation>
    <scope>NUCLEOTIDE SEQUENCE [LARGE SCALE GENOMIC DNA]</scope>
    <source>
        <strain evidence="2">TK-2024</strain>
        <tissue evidence="2">Old leaves</tissue>
    </source>
</reference>
<organism evidence="2 3">
    <name type="scientific">Hibiscus sabdariffa</name>
    <name type="common">roselle</name>
    <dbReference type="NCBI Taxonomy" id="183260"/>
    <lineage>
        <taxon>Eukaryota</taxon>
        <taxon>Viridiplantae</taxon>
        <taxon>Streptophyta</taxon>
        <taxon>Embryophyta</taxon>
        <taxon>Tracheophyta</taxon>
        <taxon>Spermatophyta</taxon>
        <taxon>Magnoliopsida</taxon>
        <taxon>eudicotyledons</taxon>
        <taxon>Gunneridae</taxon>
        <taxon>Pentapetalae</taxon>
        <taxon>rosids</taxon>
        <taxon>malvids</taxon>
        <taxon>Malvales</taxon>
        <taxon>Malvaceae</taxon>
        <taxon>Malvoideae</taxon>
        <taxon>Hibiscus</taxon>
    </lineage>
</organism>
<dbReference type="InterPro" id="IPR007527">
    <property type="entry name" value="Znf_SWIM"/>
</dbReference>
<sequence length="85" mass="9765">MSRSDTVFRVAEIPRPLQGYDPTSYHVNLEEKWCDCGYFQALKSPCHCSMQQCQTRLQEFSGSCILPSFSMQGLRDGIPSNWQQN</sequence>
<gene>
    <name evidence="2" type="ORF">V6N12_002601</name>
</gene>
<keyword evidence="3" id="KW-1185">Reference proteome</keyword>